<evidence type="ECO:0000313" key="3">
    <source>
        <dbReference type="Proteomes" id="UP000185984"/>
    </source>
</evidence>
<name>A0A1U7HX62_9CHRO</name>
<dbReference type="AlphaFoldDB" id="A0A1U7HX62"/>
<keyword evidence="1" id="KW-0472">Membrane</keyword>
<dbReference type="OrthoDB" id="5443342at2"/>
<comment type="caution">
    <text evidence="2">The sequence shown here is derived from an EMBL/GenBank/DDBJ whole genome shotgun (WGS) entry which is preliminary data.</text>
</comment>
<accession>A0A1U7HX62</accession>
<feature type="transmembrane region" description="Helical" evidence="1">
    <location>
        <begin position="399"/>
        <end position="418"/>
    </location>
</feature>
<dbReference type="Proteomes" id="UP000185984">
    <property type="component" value="Unassembled WGS sequence"/>
</dbReference>
<reference evidence="2 3" key="1">
    <citation type="submission" date="2016-11" db="EMBL/GenBank/DDBJ databases">
        <title>Draft Genome Sequences of Nine Cyanobacterial Strains from Diverse Habitats.</title>
        <authorList>
            <person name="Zhu T."/>
            <person name="Hou S."/>
            <person name="Lu X."/>
            <person name="Hess W.R."/>
        </authorList>
    </citation>
    <scope>NUCLEOTIDE SEQUENCE [LARGE SCALE GENOMIC DNA]</scope>
    <source>
        <strain evidence="2 3">5.2 s.c.1</strain>
    </source>
</reference>
<keyword evidence="1" id="KW-0812">Transmembrane</keyword>
<protein>
    <recommendedName>
        <fullName evidence="4">Glycosyltransferase RgtA/B/C/D-like domain-containing protein</fullName>
    </recommendedName>
</protein>
<feature type="transmembrane region" description="Helical" evidence="1">
    <location>
        <begin position="302"/>
        <end position="321"/>
    </location>
</feature>
<feature type="transmembrane region" description="Helical" evidence="1">
    <location>
        <begin position="153"/>
        <end position="171"/>
    </location>
</feature>
<evidence type="ECO:0000256" key="1">
    <source>
        <dbReference type="SAM" id="Phobius"/>
    </source>
</evidence>
<evidence type="ECO:0000313" key="2">
    <source>
        <dbReference type="EMBL" id="OKH28220.1"/>
    </source>
</evidence>
<feature type="transmembrane region" description="Helical" evidence="1">
    <location>
        <begin position="109"/>
        <end position="141"/>
    </location>
</feature>
<dbReference type="STRING" id="247279.NIES1031_05545"/>
<sequence length="588" mass="66955">MLNKYLQLTTPVARTFNRQVMFWFSLSMTFALIYGILGLQQAFSSEYVVQDDARQHVFWMQRFFDPELFPNDFIADYFQSVAPQAYTALYQIIASVGINPLFLSKVLPIVLGLVTTGYCFGVCLEILPVPAAGFVASLLLNQTIWLKEDLGSATARAFLYPLFLAFLYYFLRRSWLPTLVAIALQGLFYPQTLLISAGVLILQLVCYERSRPRLSRNRNDYLFCAAGLVVAFLVMLPYVFESSPFGPTISEAQARALPDFLPGGRTQFFASGLWRYWICGRRSGFLPDEWCQPTWRASIQPFFLSPPIWLGFLLPSLLLFPRPFALVKYVKQVRVLLDIVLVSFFMFFAAHAVLFKLYLPSRYTQHSLRIVLAIATGISLILILDALFRWAEQQTVRKFLTLGATALVGAVLILYPSFLRVTGQEFPSPGYVTGNVPQLYEFFKQQPKDTLIASLTEETDNLPTFSQRSVLASRELAIPYHVGYQREFSQRATDLVRAQYSQNLTDAENLIQKYGVDLWLVDRAAFTPEYLVRHRWLSQRQFQPEIQAIRARLEQGLVPALAKLVDRCSVFESQGLVVMQAECIASAK</sequence>
<keyword evidence="3" id="KW-1185">Reference proteome</keyword>
<feature type="transmembrane region" description="Helical" evidence="1">
    <location>
        <begin position="20"/>
        <end position="37"/>
    </location>
</feature>
<feature type="transmembrane region" description="Helical" evidence="1">
    <location>
        <begin position="367"/>
        <end position="387"/>
    </location>
</feature>
<gene>
    <name evidence="2" type="ORF">NIES1031_05545</name>
</gene>
<feature type="transmembrane region" description="Helical" evidence="1">
    <location>
        <begin position="219"/>
        <end position="240"/>
    </location>
</feature>
<evidence type="ECO:0008006" key="4">
    <source>
        <dbReference type="Google" id="ProtNLM"/>
    </source>
</evidence>
<keyword evidence="1" id="KW-1133">Transmembrane helix</keyword>
<organism evidence="2 3">
    <name type="scientific">Chroogloeocystis siderophila 5.2 s.c.1</name>
    <dbReference type="NCBI Taxonomy" id="247279"/>
    <lineage>
        <taxon>Bacteria</taxon>
        <taxon>Bacillati</taxon>
        <taxon>Cyanobacteriota</taxon>
        <taxon>Cyanophyceae</taxon>
        <taxon>Oscillatoriophycideae</taxon>
        <taxon>Chroococcales</taxon>
        <taxon>Chroococcaceae</taxon>
        <taxon>Chroogloeocystis</taxon>
    </lineage>
</organism>
<feature type="transmembrane region" description="Helical" evidence="1">
    <location>
        <begin position="333"/>
        <end position="355"/>
    </location>
</feature>
<proteinExistence type="predicted"/>
<dbReference type="EMBL" id="MRCC01000004">
    <property type="protein sequence ID" value="OKH28220.1"/>
    <property type="molecule type" value="Genomic_DNA"/>
</dbReference>